<sequence>MYGFAACNVAILILLENHNYLMSINTNTLNSIKLSHVYINFDINFDINSA</sequence>
<protein>
    <submittedName>
        <fullName evidence="1">Uncharacterized protein</fullName>
    </submittedName>
</protein>
<dbReference type="Proteomes" id="UP000006251">
    <property type="component" value="Unassembled WGS sequence"/>
</dbReference>
<dbReference type="STRING" id="1121922.GCA_000428905_03770"/>
<organism evidence="1 2">
    <name type="scientific">Brumicola pallidula DSM 14239 = ACAM 615</name>
    <dbReference type="NCBI Taxonomy" id="1121922"/>
    <lineage>
        <taxon>Bacteria</taxon>
        <taxon>Pseudomonadati</taxon>
        <taxon>Pseudomonadota</taxon>
        <taxon>Gammaproteobacteria</taxon>
        <taxon>Alteromonadales</taxon>
        <taxon>Alteromonadaceae</taxon>
        <taxon>Brumicola</taxon>
    </lineage>
</organism>
<reference evidence="2" key="1">
    <citation type="journal article" date="2014" name="Environ. Microbiol.">
        <title>Comparative genomics of the marine bacterial genus Glaciecola reveals the high degree of genomic diversity and genomic characteristic for cold adaptation.</title>
        <authorList>
            <person name="Qin Q.L."/>
            <person name="Xie B.B."/>
            <person name="Yu Y."/>
            <person name="Shu Y.L."/>
            <person name="Rong J.C."/>
            <person name="Zhang Y.J."/>
            <person name="Zhao D.L."/>
            <person name="Chen X.L."/>
            <person name="Zhang X.Y."/>
            <person name="Chen B."/>
            <person name="Zhou B.C."/>
            <person name="Zhang Y.Z."/>
        </authorList>
    </citation>
    <scope>NUCLEOTIDE SEQUENCE [LARGE SCALE GENOMIC DNA]</scope>
    <source>
        <strain evidence="2">ACAM 615</strain>
    </source>
</reference>
<name>K6ZCP2_9ALTE</name>
<keyword evidence="2" id="KW-1185">Reference proteome</keyword>
<dbReference type="EMBL" id="BAEQ01000023">
    <property type="protein sequence ID" value="GAC28122.1"/>
    <property type="molecule type" value="Genomic_DNA"/>
</dbReference>
<comment type="caution">
    <text evidence="1">The sequence shown here is derived from an EMBL/GenBank/DDBJ whole genome shotgun (WGS) entry which is preliminary data.</text>
</comment>
<dbReference type="AlphaFoldDB" id="K6ZCP2"/>
<accession>K6ZCP2</accession>
<proteinExistence type="predicted"/>
<gene>
    <name evidence="1" type="ORF">GPAL_1249</name>
</gene>
<evidence type="ECO:0000313" key="1">
    <source>
        <dbReference type="EMBL" id="GAC28122.1"/>
    </source>
</evidence>
<evidence type="ECO:0000313" key="2">
    <source>
        <dbReference type="Proteomes" id="UP000006251"/>
    </source>
</evidence>